<dbReference type="EMBL" id="JPVP01000029">
    <property type="protein sequence ID" value="KGR89271.1"/>
    <property type="molecule type" value="Genomic_DNA"/>
</dbReference>
<protein>
    <submittedName>
        <fullName evidence="1">Uncharacterized protein</fullName>
    </submittedName>
</protein>
<sequence length="63" mass="7571">MSKRNKSFVLTTSNSKTMIRHDELTRILNATEIAQWHHITNKIREFDRNENERQFLKNKGIND</sequence>
<comment type="caution">
    <text evidence="1">The sequence shown here is derived from an EMBL/GenBank/DDBJ whole genome shotgun (WGS) entry which is preliminary data.</text>
</comment>
<evidence type="ECO:0000313" key="1">
    <source>
        <dbReference type="EMBL" id="KGR89271.1"/>
    </source>
</evidence>
<reference evidence="1 2" key="1">
    <citation type="submission" date="2014-02" db="EMBL/GenBank/DDBJ databases">
        <title>Draft genome sequence of Lysinibacillus odysseyi NBRC 100172.</title>
        <authorList>
            <person name="Zhang F."/>
            <person name="Wang G."/>
            <person name="Zhang L."/>
        </authorList>
    </citation>
    <scope>NUCLEOTIDE SEQUENCE [LARGE SCALE GENOMIC DNA]</scope>
    <source>
        <strain evidence="1 2">NBRC 100172</strain>
    </source>
</reference>
<dbReference type="RefSeq" id="WP_036150178.1">
    <property type="nucleotide sequence ID" value="NZ_AVCX01000033.1"/>
</dbReference>
<dbReference type="AlphaFoldDB" id="A0A0A3IX71"/>
<dbReference type="STRING" id="1220589.CD32_00525"/>
<evidence type="ECO:0000313" key="2">
    <source>
        <dbReference type="Proteomes" id="UP000030437"/>
    </source>
</evidence>
<gene>
    <name evidence="1" type="ORF">CD32_00525</name>
</gene>
<proteinExistence type="predicted"/>
<name>A0A0A3IX71_9BACI</name>
<keyword evidence="2" id="KW-1185">Reference proteome</keyword>
<organism evidence="1 2">
    <name type="scientific">Lysinibacillus odysseyi 34hs-1 = NBRC 100172</name>
    <dbReference type="NCBI Taxonomy" id="1220589"/>
    <lineage>
        <taxon>Bacteria</taxon>
        <taxon>Bacillati</taxon>
        <taxon>Bacillota</taxon>
        <taxon>Bacilli</taxon>
        <taxon>Bacillales</taxon>
        <taxon>Bacillaceae</taxon>
        <taxon>Lysinibacillus</taxon>
    </lineage>
</organism>
<dbReference type="Proteomes" id="UP000030437">
    <property type="component" value="Unassembled WGS sequence"/>
</dbReference>
<accession>A0A0A3IX71</accession>